<proteinExistence type="predicted"/>
<evidence type="ECO:0000313" key="1">
    <source>
        <dbReference type="EMBL" id="SIR62284.1"/>
    </source>
</evidence>
<dbReference type="AlphaFoldDB" id="A0A377GLW2"/>
<dbReference type="EMBL" id="UGGV01000001">
    <property type="protein sequence ID" value="STO25312.1"/>
    <property type="molecule type" value="Genomic_DNA"/>
</dbReference>
<reference evidence="1 3" key="1">
    <citation type="submission" date="2017-01" db="EMBL/GenBank/DDBJ databases">
        <authorList>
            <person name="Varghese N."/>
            <person name="Submissions S."/>
        </authorList>
    </citation>
    <scope>NUCLEOTIDE SEQUENCE [LARGE SCALE GENOMIC DNA]</scope>
    <source>
        <strain evidence="1 3">ATCC 33342</strain>
    </source>
</reference>
<accession>A0A377GLW2</accession>
<sequence>MLNRRKSSKKSDSSEKYSAISGSLKGIQINTKRTDSIDRLNQGIIEIKKDKELSDDVKIIALFGVFVREYNRIVKSFGGANSNLGKYIKNFCAQNFGVVLDPALSHHFDPGSLILQILNSFGIKPSNENPSEEASLLKTNTRRANEVEFASKSDPVLERPEEVIAKVSHSLDDAQNDGEKIGQLTLRDDPKLTRLGTMFGANQFCYGEKPGGVEPGFRAIDINELFFKELIQILDPKNLSSENQPYDAKALNKLRDNLSKEEDLNQKKIIFAKFINSQVQGPHAQGDLAPGIKWLCDEVKTAVARNNQLSAWMYKLDYAERQKDRVKANKEAIREFVGTHFAGIFSEQNQKQEIAWVTNKEGGVHALLACGWKNDLKEFSEFLHGGSEPDYNGVLVEDKDAPVKESKEVPGLAKNLILGIELGDRDGMGKKAQNKGLADEEFYGFDYGKPYEGKGVASTLSDDFSFEDTFAKVPAIFRGSSSIGLARHFMYRNYSVFYDTALSERMEGFHLLRKMITGENPSEEVIESHPTLREELERIEKRTPSPQDLLGQLVRLKNKCDQESPFQNLIDAQIFEICAGKSNFDLYFAQVKMELLEMGINKNMNYQELADYIEFINEMQVTASNSNQQILDTFEKRRLLTAQEIDLLDHLEKYFSPTSVMSHDGEVFLRKMRFDPQSSRIPFQLSKETNGTYTLTTTNKDLVNQLSQEFGLTCEQNDAGLSCNIGKNALEQLIIDAKDKYDKKREDLLIKPTYKLITFPHLVTLLNQDNSPSNPKVSIGFLWREDNSLSLRITAKTEQQKELVKKIFGHEYTKRSIRVEIPSGELTNVRKHIEKTHEEYLKLNTKTQAEQREPTIPVVSQSTKKTNKWSDFHENSKAETQEKAKHCELLERFSRLIPDNEVLGHIKNVIEEVTDLKIIEQLLSYNDSTLSSPENVQAIVGENFTKVKVISDEMIGTQQPDALSLKQDFSIAR</sequence>
<evidence type="ECO:0000313" key="4">
    <source>
        <dbReference type="Proteomes" id="UP000254374"/>
    </source>
</evidence>
<dbReference type="Proteomes" id="UP000254374">
    <property type="component" value="Unassembled WGS sequence"/>
</dbReference>
<organism evidence="2 4">
    <name type="scientific">Fluoribacter gormanii</name>
    <dbReference type="NCBI Taxonomy" id="464"/>
    <lineage>
        <taxon>Bacteria</taxon>
        <taxon>Pseudomonadati</taxon>
        <taxon>Pseudomonadota</taxon>
        <taxon>Gammaproteobacteria</taxon>
        <taxon>Legionellales</taxon>
        <taxon>Legionellaceae</taxon>
        <taxon>Fluoribacter</taxon>
    </lineage>
</organism>
<protein>
    <submittedName>
        <fullName evidence="2">Uncharacterized protein</fullName>
    </submittedName>
</protein>
<dbReference type="RefSeq" id="WP_058466889.1">
    <property type="nucleotide sequence ID" value="NZ_LNYD01000003.1"/>
</dbReference>
<keyword evidence="3" id="KW-1185">Reference proteome</keyword>
<evidence type="ECO:0000313" key="3">
    <source>
        <dbReference type="Proteomes" id="UP000186808"/>
    </source>
</evidence>
<evidence type="ECO:0000313" key="2">
    <source>
        <dbReference type="EMBL" id="STO25312.1"/>
    </source>
</evidence>
<gene>
    <name evidence="2" type="ORF">NCTC11401_02146</name>
    <name evidence="1" type="ORF">SAMN05421777_11745</name>
</gene>
<name>A0A377GLW2_9GAMM</name>
<dbReference type="EMBL" id="FTNL01000017">
    <property type="protein sequence ID" value="SIR62284.1"/>
    <property type="molecule type" value="Genomic_DNA"/>
</dbReference>
<dbReference type="Proteomes" id="UP000186808">
    <property type="component" value="Unassembled WGS sequence"/>
</dbReference>
<reference evidence="2 4" key="2">
    <citation type="submission" date="2018-06" db="EMBL/GenBank/DDBJ databases">
        <authorList>
            <consortium name="Pathogen Informatics"/>
            <person name="Doyle S."/>
        </authorList>
    </citation>
    <scope>NUCLEOTIDE SEQUENCE [LARGE SCALE GENOMIC DNA]</scope>
    <source>
        <strain evidence="2 4">NCTC11401</strain>
    </source>
</reference>